<dbReference type="Pfam" id="PF14337">
    <property type="entry name" value="Abi_alpha"/>
    <property type="match status" value="1"/>
</dbReference>
<dbReference type="AlphaFoldDB" id="M5IR79"/>
<dbReference type="EMBL" id="AMZQ01000002">
    <property type="protein sequence ID" value="EKU11954.1"/>
    <property type="molecule type" value="Genomic_DNA"/>
</dbReference>
<name>M5IR79_9BACT</name>
<sequence>MSKELEVELTKDSVKLSVGKEPTQALTRGLGDIFGLVTESFGIFKDKIRERRKINQLKFAKKIQEEAKSLNLTVEQFASIDLRELAVIEQHAILEEDETLQSMWARLIVDSVNNNEDKDNLTFMNILKEITPLQAKILKFYYEVITNTREILNLNKVLKAVVVKNEILRHLDIDEDIFTFNASSLMRLGLITQSDTPSQVLIGGGTVPTGYNKTTLTPLGFEFVKKCIGNV</sequence>
<evidence type="ECO:0000313" key="2">
    <source>
        <dbReference type="Proteomes" id="UP000011939"/>
    </source>
</evidence>
<proteinExistence type="predicted"/>
<dbReference type="InterPro" id="IPR025506">
    <property type="entry name" value="Abi_alpha"/>
</dbReference>
<organism evidence="1 2">
    <name type="scientific">Campylobacter showae CSUNSWCD</name>
    <dbReference type="NCBI Taxonomy" id="1244083"/>
    <lineage>
        <taxon>Bacteria</taxon>
        <taxon>Pseudomonadati</taxon>
        <taxon>Campylobacterota</taxon>
        <taxon>Epsilonproteobacteria</taxon>
        <taxon>Campylobacterales</taxon>
        <taxon>Campylobacteraceae</taxon>
        <taxon>Campylobacter</taxon>
    </lineage>
</organism>
<accession>M5IR79</accession>
<dbReference type="PATRIC" id="fig|1244083.3.peg.652"/>
<reference evidence="1 2" key="1">
    <citation type="journal article" date="2013" name="Genome Announc.">
        <title>Genome Sequence of Campylobacter showae UNSWCD, Isolated from a Patient with Crohn's Disease.</title>
        <authorList>
            <person name="Tay A.P."/>
            <person name="Kaakoush N.O."/>
            <person name="Deshpande N.P."/>
            <person name="Chen Z."/>
            <person name="Mitchell H."/>
            <person name="Wilkins M.R."/>
        </authorList>
    </citation>
    <scope>NUCLEOTIDE SEQUENCE [LARGE SCALE GENOMIC DNA]</scope>
    <source>
        <strain evidence="1 2">CSUNSWCD</strain>
    </source>
</reference>
<dbReference type="RefSeq" id="WP_009493631.1">
    <property type="nucleotide sequence ID" value="NZ_AMZQ01000002.1"/>
</dbReference>
<evidence type="ECO:0000313" key="1">
    <source>
        <dbReference type="EMBL" id="EKU11954.1"/>
    </source>
</evidence>
<protein>
    <recommendedName>
        <fullName evidence="3">DUF4393 domain-containing protein</fullName>
    </recommendedName>
</protein>
<comment type="caution">
    <text evidence="1">The sequence shown here is derived from an EMBL/GenBank/DDBJ whole genome shotgun (WGS) entry which is preliminary data.</text>
</comment>
<evidence type="ECO:0008006" key="3">
    <source>
        <dbReference type="Google" id="ProtNLM"/>
    </source>
</evidence>
<dbReference type="OrthoDB" id="7063390at2"/>
<dbReference type="Proteomes" id="UP000011939">
    <property type="component" value="Unassembled WGS sequence"/>
</dbReference>
<gene>
    <name evidence="1" type="ORF">CSUNSWCD_1278</name>
</gene>